<dbReference type="AlphaFoldDB" id="A0A8H5D672"/>
<protein>
    <submittedName>
        <fullName evidence="3">Uncharacterized protein</fullName>
    </submittedName>
</protein>
<evidence type="ECO:0000313" key="4">
    <source>
        <dbReference type="Proteomes" id="UP000559256"/>
    </source>
</evidence>
<sequence length="378" mass="37217">MVAAGKNLELLSDYRHKETIPKLESFSQRSFTPLHFWLSRPGVLSALFSSFSFRFIAGAVLCLLLFFQSLSSLNTMVFLRPAFIAALISTSIFRSCCYAARFKAVTGLTATKKAMDKMSLLATQDAAAAASPISDVNTSLQSAQDGQAIAAEAGTKVSDGFQAVKAALDSIKATNSSSPFGYALRQVITQIEDAIKAGTEVGTSCGGGGAGSSASASASNMASASNTIAQSSIASSVASTSASTKNNASASTSASGSASASTFASASSSASATAQASATDKSANSASDTTSVKVTSTGSSSGSGSGSGSNTITVTETVTVTSKGASQATSSNAASASQANSSKASGATSSASASQAASSSGLDATSAASGSHASQATS</sequence>
<dbReference type="Proteomes" id="UP000559256">
    <property type="component" value="Unassembled WGS sequence"/>
</dbReference>
<organism evidence="3 4">
    <name type="scientific">Tetrapyrgos nigripes</name>
    <dbReference type="NCBI Taxonomy" id="182062"/>
    <lineage>
        <taxon>Eukaryota</taxon>
        <taxon>Fungi</taxon>
        <taxon>Dikarya</taxon>
        <taxon>Basidiomycota</taxon>
        <taxon>Agaricomycotina</taxon>
        <taxon>Agaricomycetes</taxon>
        <taxon>Agaricomycetidae</taxon>
        <taxon>Agaricales</taxon>
        <taxon>Marasmiineae</taxon>
        <taxon>Marasmiaceae</taxon>
        <taxon>Tetrapyrgos</taxon>
    </lineage>
</organism>
<feature type="transmembrane region" description="Helical" evidence="2">
    <location>
        <begin position="43"/>
        <end position="66"/>
    </location>
</feature>
<keyword evidence="2" id="KW-1133">Transmembrane helix</keyword>
<proteinExistence type="predicted"/>
<feature type="transmembrane region" description="Helical" evidence="2">
    <location>
        <begin position="73"/>
        <end position="93"/>
    </location>
</feature>
<gene>
    <name evidence="3" type="ORF">D9758_007909</name>
</gene>
<feature type="region of interest" description="Disordered" evidence="1">
    <location>
        <begin position="323"/>
        <end position="378"/>
    </location>
</feature>
<dbReference type="OrthoDB" id="3178264at2759"/>
<feature type="compositionally biased region" description="Polar residues" evidence="1">
    <location>
        <begin position="361"/>
        <end position="378"/>
    </location>
</feature>
<comment type="caution">
    <text evidence="3">The sequence shown here is derived from an EMBL/GenBank/DDBJ whole genome shotgun (WGS) entry which is preliminary data.</text>
</comment>
<feature type="region of interest" description="Disordered" evidence="1">
    <location>
        <begin position="276"/>
        <end position="311"/>
    </location>
</feature>
<feature type="compositionally biased region" description="Low complexity" evidence="1">
    <location>
        <begin position="276"/>
        <end position="300"/>
    </location>
</feature>
<evidence type="ECO:0000313" key="3">
    <source>
        <dbReference type="EMBL" id="KAF5352972.1"/>
    </source>
</evidence>
<feature type="compositionally biased region" description="Low complexity" evidence="1">
    <location>
        <begin position="323"/>
        <end position="360"/>
    </location>
</feature>
<evidence type="ECO:0000256" key="1">
    <source>
        <dbReference type="SAM" id="MobiDB-lite"/>
    </source>
</evidence>
<reference evidence="3 4" key="1">
    <citation type="journal article" date="2020" name="ISME J.">
        <title>Uncovering the hidden diversity of litter-decomposition mechanisms in mushroom-forming fungi.</title>
        <authorList>
            <person name="Floudas D."/>
            <person name="Bentzer J."/>
            <person name="Ahren D."/>
            <person name="Johansson T."/>
            <person name="Persson P."/>
            <person name="Tunlid A."/>
        </authorList>
    </citation>
    <scope>NUCLEOTIDE SEQUENCE [LARGE SCALE GENOMIC DNA]</scope>
    <source>
        <strain evidence="3 4">CBS 291.85</strain>
    </source>
</reference>
<name>A0A8H5D672_9AGAR</name>
<accession>A0A8H5D672</accession>
<dbReference type="EMBL" id="JAACJM010000065">
    <property type="protein sequence ID" value="KAF5352972.1"/>
    <property type="molecule type" value="Genomic_DNA"/>
</dbReference>
<keyword evidence="4" id="KW-1185">Reference proteome</keyword>
<keyword evidence="2" id="KW-0472">Membrane</keyword>
<evidence type="ECO:0000256" key="2">
    <source>
        <dbReference type="SAM" id="Phobius"/>
    </source>
</evidence>
<keyword evidence="2" id="KW-0812">Transmembrane</keyword>